<dbReference type="InterPro" id="IPR016155">
    <property type="entry name" value="Mopterin_synth/thiamin_S_b"/>
</dbReference>
<dbReference type="Gene3D" id="3.10.20.30">
    <property type="match status" value="1"/>
</dbReference>
<dbReference type="AlphaFoldDB" id="A0A7Y9JB70"/>
<gene>
    <name evidence="1" type="ORF">BJZ21_002555</name>
</gene>
<dbReference type="RefSeq" id="WP_179664106.1">
    <property type="nucleotide sequence ID" value="NZ_JACCBG010000001.1"/>
</dbReference>
<dbReference type="InterPro" id="IPR003749">
    <property type="entry name" value="ThiS/MoaD-like"/>
</dbReference>
<dbReference type="InterPro" id="IPR012675">
    <property type="entry name" value="Beta-grasp_dom_sf"/>
</dbReference>
<dbReference type="PANTHER" id="PTHR34472">
    <property type="entry name" value="SULFUR CARRIER PROTEIN THIS"/>
    <property type="match status" value="1"/>
</dbReference>
<comment type="caution">
    <text evidence="1">The sequence shown here is derived from an EMBL/GenBank/DDBJ whole genome shotgun (WGS) entry which is preliminary data.</text>
</comment>
<name>A0A7Y9JB70_9ACTN</name>
<organism evidence="1 2">
    <name type="scientific">Nocardioides panaciterrulae</name>
    <dbReference type="NCBI Taxonomy" id="661492"/>
    <lineage>
        <taxon>Bacteria</taxon>
        <taxon>Bacillati</taxon>
        <taxon>Actinomycetota</taxon>
        <taxon>Actinomycetes</taxon>
        <taxon>Propionibacteriales</taxon>
        <taxon>Nocardioidaceae</taxon>
        <taxon>Nocardioides</taxon>
    </lineage>
</organism>
<dbReference type="Pfam" id="PF02597">
    <property type="entry name" value="ThiS"/>
    <property type="match status" value="1"/>
</dbReference>
<dbReference type="EMBL" id="JACCBG010000001">
    <property type="protein sequence ID" value="NYD42472.1"/>
    <property type="molecule type" value="Genomic_DNA"/>
</dbReference>
<dbReference type="SUPFAM" id="SSF54285">
    <property type="entry name" value="MoaD/ThiS"/>
    <property type="match status" value="1"/>
</dbReference>
<reference evidence="1 2" key="1">
    <citation type="submission" date="2020-07" db="EMBL/GenBank/DDBJ databases">
        <title>Sequencing the genomes of 1000 actinobacteria strains.</title>
        <authorList>
            <person name="Klenk H.-P."/>
        </authorList>
    </citation>
    <scope>NUCLEOTIDE SEQUENCE [LARGE SCALE GENOMIC DNA]</scope>
    <source>
        <strain evidence="1 2">DSM 21350</strain>
    </source>
</reference>
<dbReference type="InterPro" id="IPR010035">
    <property type="entry name" value="Thi_S"/>
</dbReference>
<accession>A0A7Y9JB70</accession>
<dbReference type="PANTHER" id="PTHR34472:SF1">
    <property type="entry name" value="SULFUR CARRIER PROTEIN THIS"/>
    <property type="match status" value="1"/>
</dbReference>
<dbReference type="NCBIfam" id="TIGR01683">
    <property type="entry name" value="thiS"/>
    <property type="match status" value="1"/>
</dbReference>
<protein>
    <submittedName>
        <fullName evidence="1">Sulfur carrier protein</fullName>
    </submittedName>
</protein>
<proteinExistence type="predicted"/>
<sequence length="66" mass="6917">MRLTLNGTDTELSDGTTVEQMVAERAGTQSRVAVARNGEVVPRSAWAATRLMEGDDVEVLVAVAGG</sequence>
<keyword evidence="2" id="KW-1185">Reference proteome</keyword>
<evidence type="ECO:0000313" key="1">
    <source>
        <dbReference type="EMBL" id="NYD42472.1"/>
    </source>
</evidence>
<dbReference type="Proteomes" id="UP000535511">
    <property type="component" value="Unassembled WGS sequence"/>
</dbReference>
<dbReference type="CDD" id="cd00565">
    <property type="entry name" value="Ubl_ThiS"/>
    <property type="match status" value="1"/>
</dbReference>
<evidence type="ECO:0000313" key="2">
    <source>
        <dbReference type="Proteomes" id="UP000535511"/>
    </source>
</evidence>